<evidence type="ECO:0000313" key="3">
    <source>
        <dbReference type="Proteomes" id="UP000326553"/>
    </source>
</evidence>
<dbReference type="OrthoDB" id="5143400at2"/>
<dbReference type="KEGG" id="salw:CP975_20150"/>
<proteinExistence type="predicted"/>
<accession>A0A5J6HM16</accession>
<gene>
    <name evidence="2" type="ORF">CP975_20150</name>
</gene>
<reference evidence="2 3" key="1">
    <citation type="submission" date="2017-09" db="EMBL/GenBank/DDBJ databases">
        <authorList>
            <person name="Lee N."/>
            <person name="Cho B.-K."/>
        </authorList>
    </citation>
    <scope>NUCLEOTIDE SEQUENCE [LARGE SCALE GENOMIC DNA]</scope>
    <source>
        <strain evidence="2 3">ATCC 12461</strain>
    </source>
</reference>
<sequence length="63" mass="6608">MPADGGPVGTFNGRQVRQGGPRRLRDAVEWAVSTWKEHGSPSTAAFRATQGNTPDAPHHATGG</sequence>
<dbReference type="AlphaFoldDB" id="A0A5J6HM16"/>
<organism evidence="2 3">
    <name type="scientific">Streptomyces alboniger</name>
    <dbReference type="NCBI Taxonomy" id="132473"/>
    <lineage>
        <taxon>Bacteria</taxon>
        <taxon>Bacillati</taxon>
        <taxon>Actinomycetota</taxon>
        <taxon>Actinomycetes</taxon>
        <taxon>Kitasatosporales</taxon>
        <taxon>Streptomycetaceae</taxon>
        <taxon>Streptomyces</taxon>
        <taxon>Streptomyces aurantiacus group</taxon>
    </lineage>
</organism>
<keyword evidence="3" id="KW-1185">Reference proteome</keyword>
<name>A0A5J6HM16_STRAD</name>
<evidence type="ECO:0000313" key="2">
    <source>
        <dbReference type="EMBL" id="QEV19503.1"/>
    </source>
</evidence>
<evidence type="ECO:0000256" key="1">
    <source>
        <dbReference type="SAM" id="MobiDB-lite"/>
    </source>
</evidence>
<feature type="region of interest" description="Disordered" evidence="1">
    <location>
        <begin position="36"/>
        <end position="63"/>
    </location>
</feature>
<dbReference type="EMBL" id="CP023695">
    <property type="protein sequence ID" value="QEV19503.1"/>
    <property type="molecule type" value="Genomic_DNA"/>
</dbReference>
<feature type="region of interest" description="Disordered" evidence="1">
    <location>
        <begin position="1"/>
        <end position="24"/>
    </location>
</feature>
<protein>
    <submittedName>
        <fullName evidence="2">Uncharacterized protein</fullName>
    </submittedName>
</protein>
<dbReference type="Proteomes" id="UP000326553">
    <property type="component" value="Chromosome"/>
</dbReference>